<dbReference type="RefSeq" id="WP_301209433.1">
    <property type="nucleotide sequence ID" value="NZ_JARUHI010000001.1"/>
</dbReference>
<evidence type="ECO:0000256" key="1">
    <source>
        <dbReference type="ARBA" id="ARBA00022729"/>
    </source>
</evidence>
<dbReference type="PANTHER" id="PTHR21666:SF289">
    <property type="entry name" value="L-ALA--D-GLU ENDOPEPTIDASE"/>
    <property type="match status" value="1"/>
</dbReference>
<dbReference type="InterPro" id="IPR050570">
    <property type="entry name" value="Cell_wall_metabolism_enzyme"/>
</dbReference>
<proteinExistence type="predicted"/>
<dbReference type="CDD" id="cd12797">
    <property type="entry name" value="M23_peptidase"/>
    <property type="match status" value="1"/>
</dbReference>
<evidence type="ECO:0000313" key="5">
    <source>
        <dbReference type="Proteomes" id="UP001174208"/>
    </source>
</evidence>
<evidence type="ECO:0000313" key="4">
    <source>
        <dbReference type="EMBL" id="MDN4615035.1"/>
    </source>
</evidence>
<keyword evidence="1" id="KW-0732">Signal</keyword>
<keyword evidence="5" id="KW-1185">Reference proteome</keyword>
<dbReference type="EMBL" id="JAROCF010000001">
    <property type="protein sequence ID" value="MDN4615035.1"/>
    <property type="molecule type" value="Genomic_DNA"/>
</dbReference>
<feature type="domain" description="M23ase beta-sheet core" evidence="3">
    <location>
        <begin position="86"/>
        <end position="177"/>
    </location>
</feature>
<dbReference type="PANTHER" id="PTHR21666">
    <property type="entry name" value="PEPTIDASE-RELATED"/>
    <property type="match status" value="1"/>
</dbReference>
<reference evidence="4" key="1">
    <citation type="submission" date="2023-06" db="EMBL/GenBank/DDBJ databases">
        <title>MT1 and MT2 Draft Genomes of Novel Species.</title>
        <authorList>
            <person name="Venkateswaran K."/>
        </authorList>
    </citation>
    <scope>NUCLEOTIDE SEQUENCE</scope>
    <source>
        <strain evidence="4">F6_8S_P_1B</strain>
    </source>
</reference>
<organism evidence="4 5">
    <name type="scientific">Leifsonia williamsii</name>
    <dbReference type="NCBI Taxonomy" id="3035919"/>
    <lineage>
        <taxon>Bacteria</taxon>
        <taxon>Bacillati</taxon>
        <taxon>Actinomycetota</taxon>
        <taxon>Actinomycetes</taxon>
        <taxon>Micrococcales</taxon>
        <taxon>Microbacteriaceae</taxon>
        <taxon>Leifsonia</taxon>
    </lineage>
</organism>
<dbReference type="InterPro" id="IPR011055">
    <property type="entry name" value="Dup_hybrid_motif"/>
</dbReference>
<evidence type="ECO:0000259" key="3">
    <source>
        <dbReference type="Pfam" id="PF01551"/>
    </source>
</evidence>
<protein>
    <submittedName>
        <fullName evidence="4">Peptidoglycan DD-metalloendopeptidase family protein</fullName>
    </submittedName>
</protein>
<gene>
    <name evidence="4" type="ORF">P5G50_11300</name>
</gene>
<sequence>MATDGDAPPELPGRRRVKPAAEAPAPGTVLAEPDLAACRVRGTPERGAAGADAFVSDAAPPRWSWPVTPVRVTRAYAAPPTQYAAGHRGIDLAAGPGATVTAPSAGRVHFAGTVVDRPVLTLDVGGGVLASFEPVATDLPDGTFVQRGEPIGTIAAGGHCDACLHLGVRVDGEYVSPLLFLDRLPPSVLLPLERSGDGRAAKTRSG</sequence>
<name>A0ABT8KC59_9MICO</name>
<evidence type="ECO:0000256" key="2">
    <source>
        <dbReference type="SAM" id="MobiDB-lite"/>
    </source>
</evidence>
<feature type="region of interest" description="Disordered" evidence="2">
    <location>
        <begin position="1"/>
        <end position="29"/>
    </location>
</feature>
<dbReference type="Gene3D" id="2.70.70.10">
    <property type="entry name" value="Glucose Permease (Domain IIA)"/>
    <property type="match status" value="1"/>
</dbReference>
<comment type="caution">
    <text evidence="4">The sequence shown here is derived from an EMBL/GenBank/DDBJ whole genome shotgun (WGS) entry which is preliminary data.</text>
</comment>
<accession>A0ABT8KC59</accession>
<dbReference type="Pfam" id="PF01551">
    <property type="entry name" value="Peptidase_M23"/>
    <property type="match status" value="1"/>
</dbReference>
<dbReference type="Proteomes" id="UP001174208">
    <property type="component" value="Unassembled WGS sequence"/>
</dbReference>
<dbReference type="SUPFAM" id="SSF51261">
    <property type="entry name" value="Duplicated hybrid motif"/>
    <property type="match status" value="1"/>
</dbReference>
<dbReference type="InterPro" id="IPR016047">
    <property type="entry name" value="M23ase_b-sheet_dom"/>
</dbReference>